<evidence type="ECO:0000313" key="2">
    <source>
        <dbReference type="Proteomes" id="UP001510562"/>
    </source>
</evidence>
<dbReference type="Proteomes" id="UP001510562">
    <property type="component" value="Chromosome"/>
</dbReference>
<gene>
    <name evidence="1" type="ORF">CDIF1296T_phi097</name>
</gene>
<protein>
    <submittedName>
        <fullName evidence="1">Uncharacterized protein</fullName>
    </submittedName>
</protein>
<evidence type="ECO:0000313" key="1">
    <source>
        <dbReference type="EMBL" id="AKP44771.1"/>
    </source>
</evidence>
<name>A0ACA7UP00_CLODI</name>
<proteinExistence type="predicted"/>
<reference evidence="1 2" key="1">
    <citation type="journal article" date="2015" name="Genome Announc.">
        <title>Complete Genome Sequence of the Novel Temperate Clostridium difficile Phage phiCDIF1296T.</title>
        <authorList>
            <person name="Wittmann J."/>
            <person name="Riedel T."/>
            <person name="Bunk B."/>
            <person name="Sproer C."/>
            <person name="Gronow S."/>
            <person name="Overmann J."/>
        </authorList>
    </citation>
    <scope>NUCLEOTIDE SEQUENCE [LARGE SCALE GENOMIC DNA]</scope>
    <source>
        <strain evidence="2">ATCC 9689 / DSM 1296 / BCRC 10642 / JCM 1296 / NCIMB 10666 / NCTC 11209 / 90556-M6S</strain>
    </source>
</reference>
<sequence length="136" mass="15908">MCKFCESIIDNTKDILLTSRSRLLEDNTCEIIAEDNCNNCYDGCYEYFKLNGYKIRGNTYVNVDYYKKIRKIIIAPCSESVHINYCPYCGKQVSKDIKDFNCIPEHIVDVRYKNGDVYDYDMEKSVQEVMDNANNN</sequence>
<keyword evidence="2" id="KW-1185">Reference proteome</keyword>
<organism evidence="1 2">
    <name type="scientific">Clostridioides difficile ATCC 9689 = DSM 1296</name>
    <dbReference type="NCBI Taxonomy" id="1121308"/>
    <lineage>
        <taxon>Bacteria</taxon>
        <taxon>Bacillati</taxon>
        <taxon>Bacillota</taxon>
        <taxon>Clostridia</taxon>
        <taxon>Peptostreptococcales</taxon>
        <taxon>Peptostreptococcaceae</taxon>
        <taxon>Clostridioides</taxon>
    </lineage>
</organism>
<dbReference type="EMBL" id="CP011970">
    <property type="protein sequence ID" value="AKP44771.1"/>
    <property type="molecule type" value="Genomic_DNA"/>
</dbReference>
<accession>A0ACA7UP00</accession>